<reference evidence="2 3" key="1">
    <citation type="submission" date="2019-01" db="EMBL/GenBank/DDBJ databases">
        <title>A draft genome assembly of the solar-powered sea slug Elysia chlorotica.</title>
        <authorList>
            <person name="Cai H."/>
            <person name="Li Q."/>
            <person name="Fang X."/>
            <person name="Li J."/>
            <person name="Curtis N.E."/>
            <person name="Altenburger A."/>
            <person name="Shibata T."/>
            <person name="Feng M."/>
            <person name="Maeda T."/>
            <person name="Schwartz J.A."/>
            <person name="Shigenobu S."/>
            <person name="Lundholm N."/>
            <person name="Nishiyama T."/>
            <person name="Yang H."/>
            <person name="Hasebe M."/>
            <person name="Li S."/>
            <person name="Pierce S.K."/>
            <person name="Wang J."/>
        </authorList>
    </citation>
    <scope>NUCLEOTIDE SEQUENCE [LARGE SCALE GENOMIC DNA]</scope>
    <source>
        <strain evidence="2">EC2010</strain>
        <tissue evidence="2">Whole organism of an adult</tissue>
    </source>
</reference>
<evidence type="ECO:0000256" key="1">
    <source>
        <dbReference type="SAM" id="Phobius"/>
    </source>
</evidence>
<evidence type="ECO:0008006" key="4">
    <source>
        <dbReference type="Google" id="ProtNLM"/>
    </source>
</evidence>
<keyword evidence="1" id="KW-1133">Transmembrane helix</keyword>
<dbReference type="Proteomes" id="UP000271974">
    <property type="component" value="Unassembled WGS sequence"/>
</dbReference>
<comment type="caution">
    <text evidence="2">The sequence shown here is derived from an EMBL/GenBank/DDBJ whole genome shotgun (WGS) entry which is preliminary data.</text>
</comment>
<sequence length="322" mass="36265">EWGTRRVNYLGLSADFSLFVWEDQHRKSCLSLDNSYNVTTTRDEYKSGFVERLVQFCQTEENRTTNLDCFDLPELCTYSMPELPACAELNMAALPLSAKLWAEARDADADSDGTITGTEMEELLASRFNDTSCLTMSMWADSWSKMYNLSPEVGQFYYGELVRNWNCLEVKDMNIPYAGVPVIERASILLETIITMCEKDSTLYQTLPECAQLSSTCRTSFRSLPACKTFLDTCGMNQYVTCIQKLTYGACVSAADQWEIKAEAARARNQIKVNCRAETVLASFDLSNYSSNSGSSLSLTSTLIWLLMGLAILVHQVWWGIL</sequence>
<evidence type="ECO:0000313" key="3">
    <source>
        <dbReference type="Proteomes" id="UP000271974"/>
    </source>
</evidence>
<proteinExistence type="predicted"/>
<keyword evidence="1" id="KW-0472">Membrane</keyword>
<name>A0A433TRU8_ELYCH</name>
<dbReference type="EMBL" id="RQTK01000209">
    <property type="protein sequence ID" value="RUS84315.1"/>
    <property type="molecule type" value="Genomic_DNA"/>
</dbReference>
<keyword evidence="1" id="KW-0812">Transmembrane</keyword>
<feature type="transmembrane region" description="Helical" evidence="1">
    <location>
        <begin position="303"/>
        <end position="321"/>
    </location>
</feature>
<protein>
    <recommendedName>
        <fullName evidence="4">EF-hand domain-containing protein</fullName>
    </recommendedName>
</protein>
<feature type="non-terminal residue" evidence="2">
    <location>
        <position position="1"/>
    </location>
</feature>
<dbReference type="OrthoDB" id="6286850at2759"/>
<keyword evidence="3" id="KW-1185">Reference proteome</keyword>
<organism evidence="2 3">
    <name type="scientific">Elysia chlorotica</name>
    <name type="common">Eastern emerald elysia</name>
    <name type="synonym">Sea slug</name>
    <dbReference type="NCBI Taxonomy" id="188477"/>
    <lineage>
        <taxon>Eukaryota</taxon>
        <taxon>Metazoa</taxon>
        <taxon>Spiralia</taxon>
        <taxon>Lophotrochozoa</taxon>
        <taxon>Mollusca</taxon>
        <taxon>Gastropoda</taxon>
        <taxon>Heterobranchia</taxon>
        <taxon>Euthyneura</taxon>
        <taxon>Panpulmonata</taxon>
        <taxon>Sacoglossa</taxon>
        <taxon>Placobranchoidea</taxon>
        <taxon>Plakobranchidae</taxon>
        <taxon>Elysia</taxon>
    </lineage>
</organism>
<dbReference type="InterPro" id="IPR018247">
    <property type="entry name" value="EF_Hand_1_Ca_BS"/>
</dbReference>
<dbReference type="PROSITE" id="PS00018">
    <property type="entry name" value="EF_HAND_1"/>
    <property type="match status" value="1"/>
</dbReference>
<evidence type="ECO:0000313" key="2">
    <source>
        <dbReference type="EMBL" id="RUS84315.1"/>
    </source>
</evidence>
<accession>A0A433TRU8</accession>
<dbReference type="AlphaFoldDB" id="A0A433TRU8"/>
<gene>
    <name evidence="2" type="ORF">EGW08_007909</name>
</gene>